<keyword evidence="4" id="KW-0853">WD repeat</keyword>
<dbReference type="Pfam" id="PF00400">
    <property type="entry name" value="WD40"/>
    <property type="match status" value="3"/>
</dbReference>
<dbReference type="Gene3D" id="1.25.40.470">
    <property type="match status" value="1"/>
</dbReference>
<feature type="repeat" description="WD" evidence="4">
    <location>
        <begin position="188"/>
        <end position="220"/>
    </location>
</feature>
<dbReference type="PROSITE" id="PS50082">
    <property type="entry name" value="WD_REPEATS_2"/>
    <property type="match status" value="2"/>
</dbReference>
<comment type="subcellular location">
    <subcellularLocation>
        <location evidence="1">Cell projection</location>
        <location evidence="1">Cilium</location>
    </subcellularLocation>
</comment>
<gene>
    <name evidence="8" type="ORF">NDES1114_LOCUS297</name>
</gene>
<evidence type="ECO:0000259" key="7">
    <source>
        <dbReference type="Pfam" id="PF23387"/>
    </source>
</evidence>
<dbReference type="PROSITE" id="PS50294">
    <property type="entry name" value="WD_REPEATS_REGION"/>
    <property type="match status" value="2"/>
</dbReference>
<evidence type="ECO:0008006" key="9">
    <source>
        <dbReference type="Google" id="ProtNLM"/>
    </source>
</evidence>
<dbReference type="EMBL" id="HBGF01000396">
    <property type="protein sequence ID" value="CAD9088166.1"/>
    <property type="molecule type" value="Transcribed_RNA"/>
</dbReference>
<dbReference type="InterPro" id="IPR056456">
    <property type="entry name" value="Beta-prop_IFT80_2nd"/>
</dbReference>
<feature type="repeat" description="WD" evidence="4">
    <location>
        <begin position="100"/>
        <end position="132"/>
    </location>
</feature>
<organism evidence="8">
    <name type="scientific">Neobodo designis</name>
    <name type="common">Flagellated protozoan</name>
    <name type="synonym">Bodo designis</name>
    <dbReference type="NCBI Taxonomy" id="312471"/>
    <lineage>
        <taxon>Eukaryota</taxon>
        <taxon>Discoba</taxon>
        <taxon>Euglenozoa</taxon>
        <taxon>Kinetoplastea</taxon>
        <taxon>Metakinetoplastina</taxon>
        <taxon>Neobodonida</taxon>
        <taxon>Neobodo</taxon>
    </lineage>
</organism>
<keyword evidence="3" id="KW-0966">Cell projection</keyword>
<dbReference type="Pfam" id="PF23335">
    <property type="entry name" value="Beta-prop_IFT80_2nd"/>
    <property type="match status" value="1"/>
</dbReference>
<reference evidence="8" key="1">
    <citation type="submission" date="2021-01" db="EMBL/GenBank/DDBJ databases">
        <authorList>
            <person name="Corre E."/>
            <person name="Pelletier E."/>
            <person name="Niang G."/>
            <person name="Scheremetjew M."/>
            <person name="Finn R."/>
            <person name="Kale V."/>
            <person name="Holt S."/>
            <person name="Cochrane G."/>
            <person name="Meng A."/>
            <person name="Brown T."/>
            <person name="Cohen L."/>
        </authorList>
    </citation>
    <scope>NUCLEOTIDE SEQUENCE</scope>
    <source>
        <strain evidence="8">CCAP 1951/1</strain>
    </source>
</reference>
<dbReference type="GO" id="GO:0005929">
    <property type="term" value="C:cilium"/>
    <property type="evidence" value="ECO:0007669"/>
    <property type="project" value="UniProtKB-SubCell"/>
</dbReference>
<dbReference type="InterPro" id="IPR056157">
    <property type="entry name" value="TPR_IFT80_172_dom"/>
</dbReference>
<dbReference type="PANTHER" id="PTHR24098:SF0">
    <property type="entry name" value="OUTER SEGMENT 5"/>
    <property type="match status" value="1"/>
</dbReference>
<evidence type="ECO:0000256" key="3">
    <source>
        <dbReference type="ARBA" id="ARBA00023273"/>
    </source>
</evidence>
<evidence type="ECO:0000313" key="8">
    <source>
        <dbReference type="EMBL" id="CAD9088166.1"/>
    </source>
</evidence>
<dbReference type="InterPro" id="IPR036322">
    <property type="entry name" value="WD40_repeat_dom_sf"/>
</dbReference>
<feature type="domain" description="IFT80/172/WDR35 TPR" evidence="7">
    <location>
        <begin position="623"/>
        <end position="771"/>
    </location>
</feature>
<protein>
    <recommendedName>
        <fullName evidence="9">Guanine nucleotide-binding protein subunit beta-like protein</fullName>
    </recommendedName>
</protein>
<dbReference type="Pfam" id="PF23387">
    <property type="entry name" value="TPR_IFT80_172"/>
    <property type="match status" value="1"/>
</dbReference>
<dbReference type="InterPro" id="IPR015943">
    <property type="entry name" value="WD40/YVTN_repeat-like_dom_sf"/>
</dbReference>
<dbReference type="FunFam" id="1.25.40.470:FF:000007">
    <property type="entry name" value="Intraflagellar transport 80 homolog (Chlamydomonas)"/>
    <property type="match status" value="1"/>
</dbReference>
<evidence type="ECO:0000256" key="4">
    <source>
        <dbReference type="PROSITE-ProRule" id="PRU00221"/>
    </source>
</evidence>
<evidence type="ECO:0000256" key="2">
    <source>
        <dbReference type="ARBA" id="ARBA00023069"/>
    </source>
</evidence>
<feature type="domain" description="IFT80 second beta-propeller" evidence="6">
    <location>
        <begin position="305"/>
        <end position="595"/>
    </location>
</feature>
<proteinExistence type="predicted"/>
<dbReference type="InterPro" id="IPR001680">
    <property type="entry name" value="WD40_rpt"/>
</dbReference>
<evidence type="ECO:0000256" key="1">
    <source>
        <dbReference type="ARBA" id="ARBA00004138"/>
    </source>
</evidence>
<keyword evidence="2" id="KW-0969">Cilium</keyword>
<dbReference type="Gene3D" id="2.130.10.10">
    <property type="entry name" value="YVTN repeat-like/Quinoprotein amine dehydrogenase"/>
    <property type="match status" value="2"/>
</dbReference>
<dbReference type="SMART" id="SM00320">
    <property type="entry name" value="WD40"/>
    <property type="match status" value="5"/>
</dbReference>
<sequence>MRLTVSQQEAPRHGDMCTALSINHSGVMLSGGDDHAVWRWTAAGEPQSKIIEGESCVTLVSWLPGAGRKKGDARDAFLVAFANGQLHFVNAADGRVEKRIEAHQGAVTGLAWSPDGGTMATAGEDGMLKVWSQSGVQRSTLVTSTKSIHCLVWGADSPDYGGTCVLYTHGPDVAVKPLNPAVKKQLQWRAHNGTVLCASWSPMSNLIATGGEDGTYRVWDAYGRALFTSAASEYPVTSVRFSPDGEMFAVGSFMSLRICDKSGWTQCRESVPNAGSVMALNWTPDSTQVAMGTASGHLMLAQLVDRVFHWRNFRCSLADRNKLVVEDMTTKNTEVLEHRDTIIKVSIGFSHLIVATTTQCTVYAVERWSQPVQFDLRDVVVSIQQCERCFFIADCTLGIQVYSYEGRQTAVIKIGASIRPELLTNNLVSLSHDTCAIRDPADSKRIIFFDAINGRPIKDLQVAHHLDVLELALSQYGPQQDRKLAFVDRNRDLYLVAIHSRLPTQKLATMVSSAAWNDSTETLTAIADCRLVTWYYPSAVFVDRDLLVHTKHVRGDEDSGDDLGRNDHIIDFFGTRASVRRGSDGALLTFGVSPYPSLLFAALAKSDWVGAIRLCRFIRDNTLWGILAAVAVKQNELHTAEVAYAALEDVDKLRYMSRVREIPTSEGRQAELALFQRRVDEAESILLQAGYTYRAIDMHIGLHAWERAIKLAVERRAHIDTVLHARQKHLESIGRSTETLHAYRQAAQSAGKVDAAAVAEKVKQEHDKEKERGKPYVPPKGV</sequence>
<dbReference type="GO" id="GO:0030992">
    <property type="term" value="C:intraciliary transport particle B"/>
    <property type="evidence" value="ECO:0007669"/>
    <property type="project" value="TreeGrafter"/>
</dbReference>
<dbReference type="GO" id="GO:0060271">
    <property type="term" value="P:cilium assembly"/>
    <property type="evidence" value="ECO:0007669"/>
    <property type="project" value="TreeGrafter"/>
</dbReference>
<dbReference type="SUPFAM" id="SSF50978">
    <property type="entry name" value="WD40 repeat-like"/>
    <property type="match status" value="2"/>
</dbReference>
<feature type="region of interest" description="Disordered" evidence="5">
    <location>
        <begin position="755"/>
        <end position="782"/>
    </location>
</feature>
<evidence type="ECO:0000256" key="5">
    <source>
        <dbReference type="SAM" id="MobiDB-lite"/>
    </source>
</evidence>
<dbReference type="AlphaFoldDB" id="A0A7S1KX12"/>
<accession>A0A7S1KX12</accession>
<dbReference type="PANTHER" id="PTHR24098">
    <property type="entry name" value="OUTER SEGMENT 5"/>
    <property type="match status" value="1"/>
</dbReference>
<evidence type="ECO:0000259" key="6">
    <source>
        <dbReference type="Pfam" id="PF23335"/>
    </source>
</evidence>
<feature type="compositionally biased region" description="Basic and acidic residues" evidence="5">
    <location>
        <begin position="760"/>
        <end position="774"/>
    </location>
</feature>
<name>A0A7S1KX12_NEODS</name>